<dbReference type="AlphaFoldDB" id="X6M8T6"/>
<dbReference type="EMBL" id="ASPP01024072">
    <property type="protein sequence ID" value="ETO09430.1"/>
    <property type="molecule type" value="Genomic_DNA"/>
</dbReference>
<keyword evidence="2" id="KW-1185">Reference proteome</keyword>
<dbReference type="Proteomes" id="UP000023152">
    <property type="component" value="Unassembled WGS sequence"/>
</dbReference>
<accession>X6M8T6</accession>
<protein>
    <submittedName>
        <fullName evidence="1">Uncharacterized protein</fullName>
    </submittedName>
</protein>
<evidence type="ECO:0000313" key="2">
    <source>
        <dbReference type="Proteomes" id="UP000023152"/>
    </source>
</evidence>
<organism evidence="1 2">
    <name type="scientific">Reticulomyxa filosa</name>
    <dbReference type="NCBI Taxonomy" id="46433"/>
    <lineage>
        <taxon>Eukaryota</taxon>
        <taxon>Sar</taxon>
        <taxon>Rhizaria</taxon>
        <taxon>Retaria</taxon>
        <taxon>Foraminifera</taxon>
        <taxon>Monothalamids</taxon>
        <taxon>Reticulomyxidae</taxon>
        <taxon>Reticulomyxa</taxon>
    </lineage>
</organism>
<name>X6M8T6_RETFI</name>
<reference evidence="1 2" key="1">
    <citation type="journal article" date="2013" name="Curr. Biol.">
        <title>The Genome of the Foraminiferan Reticulomyxa filosa.</title>
        <authorList>
            <person name="Glockner G."/>
            <person name="Hulsmann N."/>
            <person name="Schleicher M."/>
            <person name="Noegel A.A."/>
            <person name="Eichinger L."/>
            <person name="Gallinger C."/>
            <person name="Pawlowski J."/>
            <person name="Sierra R."/>
            <person name="Euteneuer U."/>
            <person name="Pillet L."/>
            <person name="Moustafa A."/>
            <person name="Platzer M."/>
            <person name="Groth M."/>
            <person name="Szafranski K."/>
            <person name="Schliwa M."/>
        </authorList>
    </citation>
    <scope>NUCLEOTIDE SEQUENCE [LARGE SCALE GENOMIC DNA]</scope>
</reference>
<gene>
    <name evidence="1" type="ORF">RFI_27943</name>
</gene>
<proteinExistence type="predicted"/>
<comment type="caution">
    <text evidence="1">The sequence shown here is derived from an EMBL/GenBank/DDBJ whole genome shotgun (WGS) entry which is preliminary data.</text>
</comment>
<sequence length="261" mass="28407">MLNQFNNLPPGPYLAPPATYGKTLEALATVSPTFASLNKQLSPSPGMLSPPNIPNGVCYCLRSNPNFFLKKKKKIYIFLNKGLNHQPNSHLSFFFFDTKKKQNHRTTFASNVLLQLPGLTQLTNISTNNNNNFLSTNMNVSTNGLTQPGSQLTNFGNLIALTAATGLQGLHQSLSPNWSATMQGLNSVQSLPSVTNAFTGSPIMTVNKTTNPQQLSNPYANFSLNVAMNGLSLSPPNLPVKDQKKKFVVEMSSDQMIDTNS</sequence>
<evidence type="ECO:0000313" key="1">
    <source>
        <dbReference type="EMBL" id="ETO09430.1"/>
    </source>
</evidence>